<dbReference type="Gene3D" id="1.10.1780.10">
    <property type="entry name" value="Clp, N-terminal domain"/>
    <property type="match status" value="1"/>
</dbReference>
<dbReference type="EMBL" id="CM000913">
    <property type="protein sequence ID" value="EFG05676.1"/>
    <property type="molecule type" value="Genomic_DNA"/>
</dbReference>
<proteinExistence type="predicted"/>
<reference evidence="2 3" key="1">
    <citation type="journal article" date="2010" name="Genome Biol. Evol.">
        <title>The sequence of a 1.8-mb bacterial linear plasmid reveals a rich evolutionary reservoir of secondary metabolic pathways.</title>
        <authorList>
            <person name="Medema M.H."/>
            <person name="Trefzer A."/>
            <person name="Kovalchuk A."/>
            <person name="van den Berg M."/>
            <person name="Mueller U."/>
            <person name="Heijne W."/>
            <person name="Wu L."/>
            <person name="Alam M.T."/>
            <person name="Ronning C.M."/>
            <person name="Nierman W.C."/>
            <person name="Bovenberg R.A.L."/>
            <person name="Breitling R."/>
            <person name="Takano E."/>
        </authorList>
    </citation>
    <scope>NUCLEOTIDE SEQUENCE [LARGE SCALE GENOMIC DNA]</scope>
    <source>
        <strain evidence="3">ATCC 27064 / DSM 738 / JCM 4710 / NBRC 13307 / NCIMB 12785 / NRRL 3585 / VKM Ac-602</strain>
    </source>
</reference>
<dbReference type="InterPro" id="IPR036628">
    <property type="entry name" value="Clp_N_dom_sf"/>
</dbReference>
<feature type="region of interest" description="Disordered" evidence="1">
    <location>
        <begin position="118"/>
        <end position="152"/>
    </location>
</feature>
<evidence type="ECO:0000313" key="2">
    <source>
        <dbReference type="EMBL" id="EFG05676.1"/>
    </source>
</evidence>
<evidence type="ECO:0000256" key="1">
    <source>
        <dbReference type="SAM" id="MobiDB-lite"/>
    </source>
</evidence>
<dbReference type="eggNOG" id="ENOG50342ZB">
    <property type="taxonomic scope" value="Bacteria"/>
</dbReference>
<accession>B5GZ05</accession>
<sequence>MPKPPVRPAEIHSDIRSDVRSDVRLDIDSRSTTHDPRLTAELVSVVTAARRRAVRDGDRQIDTAHLLHSLIEADAEVRAVLGPGPRLARVLGYLAQRSIGYGLRWRGSVEDRGALRAAPGGGAAAVPGPGTAASARGGAPRARADTPGGRPVLRGVSPAAVGALEGALAYAESRGARRATGQDLLRALAADGGCRAVEVLRWAGADTVRLGGRAEAP</sequence>
<protein>
    <submittedName>
        <fullName evidence="2">Uncharacterized protein</fullName>
    </submittedName>
</protein>
<name>B5GZ05_STRCL</name>
<dbReference type="GeneID" id="93732720"/>
<dbReference type="STRING" id="1901.BB341_24905"/>
<dbReference type="AlphaFoldDB" id="B5GZ05"/>
<gene>
    <name evidence="2" type="ORF">SCLAV_0600</name>
</gene>
<dbReference type="Proteomes" id="UP000002357">
    <property type="component" value="Chromosome"/>
</dbReference>
<dbReference type="RefSeq" id="WP_003957169.1">
    <property type="nucleotide sequence ID" value="NZ_CM000913.1"/>
</dbReference>
<dbReference type="OrthoDB" id="4328726at2"/>
<keyword evidence="3" id="KW-1185">Reference proteome</keyword>
<feature type="compositionally biased region" description="Low complexity" evidence="1">
    <location>
        <begin position="124"/>
        <end position="151"/>
    </location>
</feature>
<evidence type="ECO:0000313" key="3">
    <source>
        <dbReference type="Proteomes" id="UP000002357"/>
    </source>
</evidence>
<organism evidence="2 3">
    <name type="scientific">Streptomyces clavuligerus</name>
    <dbReference type="NCBI Taxonomy" id="1901"/>
    <lineage>
        <taxon>Bacteria</taxon>
        <taxon>Bacillati</taxon>
        <taxon>Actinomycetota</taxon>
        <taxon>Actinomycetes</taxon>
        <taxon>Kitasatosporales</taxon>
        <taxon>Streptomycetaceae</taxon>
        <taxon>Streptomyces</taxon>
    </lineage>
</organism>
<dbReference type="KEGG" id="sclf:BB341_24905"/>